<dbReference type="InterPro" id="IPR025110">
    <property type="entry name" value="AMP-bd_C"/>
</dbReference>
<evidence type="ECO:0000259" key="2">
    <source>
        <dbReference type="Pfam" id="PF00501"/>
    </source>
</evidence>
<evidence type="ECO:0000313" key="5">
    <source>
        <dbReference type="Proteomes" id="UP000310066"/>
    </source>
</evidence>
<dbReference type="InterPro" id="IPR000873">
    <property type="entry name" value="AMP-dep_synth/lig_dom"/>
</dbReference>
<feature type="domain" description="AMP-dependent synthetase/ligase" evidence="2">
    <location>
        <begin position="29"/>
        <end position="394"/>
    </location>
</feature>
<dbReference type="SUPFAM" id="SSF56801">
    <property type="entry name" value="Acetyl-CoA synthetase-like"/>
    <property type="match status" value="1"/>
</dbReference>
<dbReference type="Gene3D" id="3.30.300.30">
    <property type="match status" value="1"/>
</dbReference>
<dbReference type="Pfam" id="PF13193">
    <property type="entry name" value="AMP-binding_C"/>
    <property type="match status" value="1"/>
</dbReference>
<evidence type="ECO:0000313" key="4">
    <source>
        <dbReference type="EMBL" id="TKA36055.1"/>
    </source>
</evidence>
<dbReference type="EMBL" id="NAJP01000063">
    <property type="protein sequence ID" value="TKA36055.1"/>
    <property type="molecule type" value="Genomic_DNA"/>
</dbReference>
<dbReference type="Gene3D" id="3.40.50.12780">
    <property type="entry name" value="N-terminal domain of ligase-like"/>
    <property type="match status" value="1"/>
</dbReference>
<dbReference type="PANTHER" id="PTHR24096:SF265">
    <property type="entry name" value="ENZYME, PUTATIVE (AFU_ORTHOLOGUE AFUA_5G14270)-RELATED"/>
    <property type="match status" value="1"/>
</dbReference>
<feature type="domain" description="AMP-binding enzyme C-terminal" evidence="3">
    <location>
        <begin position="446"/>
        <end position="525"/>
    </location>
</feature>
<dbReference type="PANTHER" id="PTHR24096">
    <property type="entry name" value="LONG-CHAIN-FATTY-ACID--COA LIGASE"/>
    <property type="match status" value="1"/>
</dbReference>
<dbReference type="Proteomes" id="UP000310066">
    <property type="component" value="Unassembled WGS sequence"/>
</dbReference>
<evidence type="ECO:0000259" key="3">
    <source>
        <dbReference type="Pfam" id="PF13193"/>
    </source>
</evidence>
<reference evidence="4 5" key="1">
    <citation type="submission" date="2017-03" db="EMBL/GenBank/DDBJ databases">
        <title>Genomes of endolithic fungi from Antarctica.</title>
        <authorList>
            <person name="Coleine C."/>
            <person name="Masonjones S."/>
            <person name="Stajich J.E."/>
        </authorList>
    </citation>
    <scope>NUCLEOTIDE SEQUENCE [LARGE SCALE GENOMIC DNA]</scope>
    <source>
        <strain evidence="4 5">CCFEE 5311</strain>
    </source>
</reference>
<dbReference type="AlphaFoldDB" id="A0A4U0UMN3"/>
<dbReference type="Pfam" id="PF00501">
    <property type="entry name" value="AMP-binding"/>
    <property type="match status" value="1"/>
</dbReference>
<protein>
    <submittedName>
        <fullName evidence="4">Uncharacterized protein</fullName>
    </submittedName>
</protein>
<gene>
    <name evidence="4" type="ORF">B0A54_12994</name>
</gene>
<comment type="caution">
    <text evidence="4">The sequence shown here is derived from an EMBL/GenBank/DDBJ whole genome shotgun (WGS) entry which is preliminary data.</text>
</comment>
<dbReference type="InterPro" id="IPR045851">
    <property type="entry name" value="AMP-bd_C_sf"/>
</dbReference>
<proteinExistence type="inferred from homology"/>
<sequence>MPFLTTEHFPIPTKDILSWTFDNYKHDWDEPVYIDASNPDRVSLSARQSKRLIRQLISGFRAIGLKKGDCVCAHSFNHVCYPILFLAVVAAGGVFAGTNPAYTPHELTNALRSAKVKYVVVAPDLLAPMEKAMGAAGLERDKIVVFNPAGETTVSGYRPWAELLTHGEQDWERFDDLATSETSECARFFSSGTTGLPKAASYSHYNLIAEHTLVFESIPRPWRAVRLLALPMFHAAIAPTAFCTPLRMGEKAYVMARFELEKWLWATEKYQITDLLVVPPQVVAIVNSPLREKYSLKSIRTGICGAAPLDSRVQTRLQGLLGPDMPFTQVWGMTETTCISTRFPHPEKDITGSVGKPLPDIDMKIVDDDGKDVSGYDVRGELCVRGPTVVRGYFENPEANQRDWDKDGYFHTGDVVYCDEKTKLWYVVDRKKELIKVRGFQVTPPELEGQLLDHPNVVDAAVIGVPDPARESELPRAYIVRRPGSGEELTVAGVNEYMRERLASYKQLEGGIVFVEAIPKNASGKILKRMLREQAKKEMASKL</sequence>
<evidence type="ECO:0000256" key="1">
    <source>
        <dbReference type="ARBA" id="ARBA00006432"/>
    </source>
</evidence>
<name>A0A4U0UMN3_9PEZI</name>
<dbReference type="CDD" id="cd05911">
    <property type="entry name" value="Firefly_Luc_like"/>
    <property type="match status" value="1"/>
</dbReference>
<organism evidence="4 5">
    <name type="scientific">Friedmanniomyces endolithicus</name>
    <dbReference type="NCBI Taxonomy" id="329885"/>
    <lineage>
        <taxon>Eukaryota</taxon>
        <taxon>Fungi</taxon>
        <taxon>Dikarya</taxon>
        <taxon>Ascomycota</taxon>
        <taxon>Pezizomycotina</taxon>
        <taxon>Dothideomycetes</taxon>
        <taxon>Dothideomycetidae</taxon>
        <taxon>Mycosphaerellales</taxon>
        <taxon>Teratosphaeriaceae</taxon>
        <taxon>Friedmanniomyces</taxon>
    </lineage>
</organism>
<accession>A0A4U0UMN3</accession>
<comment type="similarity">
    <text evidence="1">Belongs to the ATP-dependent AMP-binding enzyme family.</text>
</comment>
<dbReference type="GO" id="GO:0016405">
    <property type="term" value="F:CoA-ligase activity"/>
    <property type="evidence" value="ECO:0007669"/>
    <property type="project" value="TreeGrafter"/>
</dbReference>
<dbReference type="InterPro" id="IPR042099">
    <property type="entry name" value="ANL_N_sf"/>
</dbReference>
<dbReference type="OrthoDB" id="6509636at2759"/>
<dbReference type="FunFam" id="3.30.300.30:FF:000007">
    <property type="entry name" value="4-coumarate--CoA ligase 2"/>
    <property type="match status" value="1"/>
</dbReference>
<dbReference type="GO" id="GO:0019748">
    <property type="term" value="P:secondary metabolic process"/>
    <property type="evidence" value="ECO:0007669"/>
    <property type="project" value="TreeGrafter"/>
</dbReference>
<dbReference type="STRING" id="329885.A0A4U0UMN3"/>